<dbReference type="Gene3D" id="1.10.10.60">
    <property type="entry name" value="Homeodomain-like"/>
    <property type="match status" value="1"/>
</dbReference>
<feature type="domain" description="HTH tetR-type" evidence="6">
    <location>
        <begin position="22"/>
        <end position="82"/>
    </location>
</feature>
<evidence type="ECO:0000256" key="2">
    <source>
        <dbReference type="ARBA" id="ARBA00023125"/>
    </source>
</evidence>
<dbReference type="InterPro" id="IPR050109">
    <property type="entry name" value="HTH-type_TetR-like_transc_reg"/>
</dbReference>
<dbReference type="InterPro" id="IPR036271">
    <property type="entry name" value="Tet_transcr_reg_TetR-rel_C_sf"/>
</dbReference>
<dbReference type="EMBL" id="CP101497">
    <property type="protein sequence ID" value="UTT61903.1"/>
    <property type="molecule type" value="Genomic_DNA"/>
</dbReference>
<feature type="region of interest" description="Disordered" evidence="5">
    <location>
        <begin position="1"/>
        <end position="21"/>
    </location>
</feature>
<dbReference type="InterPro" id="IPR004111">
    <property type="entry name" value="Repressor_TetR_C"/>
</dbReference>
<sequence>MSSADGPAAPASARRGARSGPPLTRAQVLAAGVALADREGLGGLSMRHLSAELGVVPMALYKHVADKHDLVAGMIDLVVAGYAAPPPGLEWRDGVRRRVLAARDALLEHPWLRPAIEAATERTPAVLAHMDAVAGELAAGGLSYDLVHHAMHALGHRIWGFSPEAFSSPVPPSASPGPAPSSAEQEAMMTAMAARFPHIAAIAIDTVARHPMGACDEQFEFEFTLDLLLESIARLHATGWASR</sequence>
<evidence type="ECO:0000313" key="7">
    <source>
        <dbReference type="EMBL" id="UTT61903.1"/>
    </source>
</evidence>
<dbReference type="InterPro" id="IPR001647">
    <property type="entry name" value="HTH_TetR"/>
</dbReference>
<dbReference type="PANTHER" id="PTHR30055">
    <property type="entry name" value="HTH-TYPE TRANSCRIPTIONAL REGULATOR RUTR"/>
    <property type="match status" value="1"/>
</dbReference>
<proteinExistence type="predicted"/>
<evidence type="ECO:0000256" key="1">
    <source>
        <dbReference type="ARBA" id="ARBA00023015"/>
    </source>
</evidence>
<keyword evidence="2 4" id="KW-0238">DNA-binding</keyword>
<protein>
    <submittedName>
        <fullName evidence="7">TetR/AcrR family transcriptional regulator C-terminal domain-containing protein</fullName>
    </submittedName>
</protein>
<gene>
    <name evidence="7" type="ORF">NNL39_09490</name>
</gene>
<dbReference type="RefSeq" id="WP_255159044.1">
    <property type="nucleotide sequence ID" value="NZ_CP101497.1"/>
</dbReference>
<organism evidence="7 8">
    <name type="scientific">Microcella humidisoli</name>
    <dbReference type="NCBI Taxonomy" id="2963406"/>
    <lineage>
        <taxon>Bacteria</taxon>
        <taxon>Bacillati</taxon>
        <taxon>Actinomycetota</taxon>
        <taxon>Actinomycetes</taxon>
        <taxon>Micrococcales</taxon>
        <taxon>Microbacteriaceae</taxon>
        <taxon>Microcella</taxon>
    </lineage>
</organism>
<dbReference type="InterPro" id="IPR009057">
    <property type="entry name" value="Homeodomain-like_sf"/>
</dbReference>
<feature type="DNA-binding region" description="H-T-H motif" evidence="4">
    <location>
        <begin position="45"/>
        <end position="64"/>
    </location>
</feature>
<evidence type="ECO:0000256" key="3">
    <source>
        <dbReference type="ARBA" id="ARBA00023163"/>
    </source>
</evidence>
<evidence type="ECO:0000313" key="8">
    <source>
        <dbReference type="Proteomes" id="UP001060039"/>
    </source>
</evidence>
<evidence type="ECO:0000256" key="5">
    <source>
        <dbReference type="SAM" id="MobiDB-lite"/>
    </source>
</evidence>
<dbReference type="Gene3D" id="1.10.357.10">
    <property type="entry name" value="Tetracycline Repressor, domain 2"/>
    <property type="match status" value="1"/>
</dbReference>
<dbReference type="SUPFAM" id="SSF46689">
    <property type="entry name" value="Homeodomain-like"/>
    <property type="match status" value="1"/>
</dbReference>
<evidence type="ECO:0000256" key="4">
    <source>
        <dbReference type="PROSITE-ProRule" id="PRU00335"/>
    </source>
</evidence>
<dbReference type="PROSITE" id="PS50977">
    <property type="entry name" value="HTH_TETR_2"/>
    <property type="match status" value="1"/>
</dbReference>
<dbReference type="SUPFAM" id="SSF48498">
    <property type="entry name" value="Tetracyclin repressor-like, C-terminal domain"/>
    <property type="match status" value="1"/>
</dbReference>
<reference evidence="7" key="1">
    <citation type="submission" date="2022-07" db="EMBL/GenBank/DDBJ databases">
        <title>Taxonomic analysis of Microcella humidisoli nov. sp., isolated from riverside soil.</title>
        <authorList>
            <person name="Molina K.M."/>
            <person name="Kim S.B."/>
        </authorList>
    </citation>
    <scope>NUCLEOTIDE SEQUENCE</scope>
    <source>
        <strain evidence="7">MMS21-STM10</strain>
    </source>
</reference>
<keyword evidence="1" id="KW-0805">Transcription regulation</keyword>
<dbReference type="Proteomes" id="UP001060039">
    <property type="component" value="Chromosome"/>
</dbReference>
<dbReference type="PANTHER" id="PTHR30055:SF151">
    <property type="entry name" value="TRANSCRIPTIONAL REGULATORY PROTEIN"/>
    <property type="match status" value="1"/>
</dbReference>
<keyword evidence="3" id="KW-0804">Transcription</keyword>
<accession>A0ABY5FUI4</accession>
<name>A0ABY5FUI4_9MICO</name>
<keyword evidence="8" id="KW-1185">Reference proteome</keyword>
<evidence type="ECO:0000259" key="6">
    <source>
        <dbReference type="PROSITE" id="PS50977"/>
    </source>
</evidence>
<dbReference type="Pfam" id="PF02909">
    <property type="entry name" value="TetR_C_1"/>
    <property type="match status" value="1"/>
</dbReference>